<evidence type="ECO:0000256" key="2">
    <source>
        <dbReference type="ARBA" id="ARBA00009441"/>
    </source>
</evidence>
<organism evidence="12 13">
    <name type="scientific">Candidatus Blautia merdigallinarum</name>
    <dbReference type="NCBI Taxonomy" id="2838495"/>
    <lineage>
        <taxon>Bacteria</taxon>
        <taxon>Bacillati</taxon>
        <taxon>Bacillota</taxon>
        <taxon>Clostridia</taxon>
        <taxon>Lachnospirales</taxon>
        <taxon>Lachnospiraceae</taxon>
        <taxon>Blautia</taxon>
    </lineage>
</organism>
<accession>A0A9D2N3E4</accession>
<name>A0A9D2N3E4_9FIRM</name>
<evidence type="ECO:0000256" key="5">
    <source>
        <dbReference type="ARBA" id="ARBA00022763"/>
    </source>
</evidence>
<dbReference type="CDD" id="cd03241">
    <property type="entry name" value="ABC_RecN"/>
    <property type="match status" value="2"/>
</dbReference>
<comment type="function">
    <text evidence="1 9">May be involved in recombinational repair of damaged DNA.</text>
</comment>
<dbReference type="InterPro" id="IPR027417">
    <property type="entry name" value="P-loop_NTPase"/>
</dbReference>
<evidence type="ECO:0000256" key="6">
    <source>
        <dbReference type="ARBA" id="ARBA00022840"/>
    </source>
</evidence>
<dbReference type="InterPro" id="IPR004604">
    <property type="entry name" value="DNA_recomb/repair_RecN"/>
</dbReference>
<dbReference type="GO" id="GO:0005524">
    <property type="term" value="F:ATP binding"/>
    <property type="evidence" value="ECO:0007669"/>
    <property type="project" value="UniProtKB-KW"/>
</dbReference>
<keyword evidence="7 9" id="KW-0234">DNA repair</keyword>
<evidence type="ECO:0000256" key="10">
    <source>
        <dbReference type="SAM" id="Coils"/>
    </source>
</evidence>
<dbReference type="Pfam" id="PF02463">
    <property type="entry name" value="SMC_N"/>
    <property type="match status" value="1"/>
</dbReference>
<feature type="coiled-coil region" evidence="10">
    <location>
        <begin position="159"/>
        <end position="186"/>
    </location>
</feature>
<evidence type="ECO:0000256" key="8">
    <source>
        <dbReference type="ARBA" id="ARBA00033408"/>
    </source>
</evidence>
<evidence type="ECO:0000313" key="13">
    <source>
        <dbReference type="Proteomes" id="UP000823893"/>
    </source>
</evidence>
<evidence type="ECO:0000256" key="3">
    <source>
        <dbReference type="ARBA" id="ARBA00021315"/>
    </source>
</evidence>
<sequence>MLVHLHVKNLALIQEAQADFGPGLNILTGETGAGKSILMGSVNLALGQKMSRGMIREGAPYALVELVFQVDACTEEKLRELDVFPEDGQVIITRRLMENRSISKVNGETSTAGNIKKIAALLLDIHGQHEHQSLLYPEKQMEILDEFGGREILEKKEAVKVLYRDYSRLKKELESYEIDEEQRRREIGFLEYEIQEISQAQLKPGEDQELETAYKKLVNGKKITEGLGYVYQITGYEGEGMGAQIGRAMQKLSQVREYDDELENIYSSMEDLDSLLNDLNRELSSYLSEFVFSEKEFQEIENRLDLINHLKSKYGHTIEEILSYEKEKEKELERLENFQERKTELEKNLEEQEKLLADASQELTRVRKDWAFKLEKKIIQSLQDLNFLNVEFHISFREKEGYTAQGKDSAAFMISTNPGEPVLPLQQVVSGGELSRIMLAIKTLLADKDQTETLIFDEIDTGISGRTAQKVAEKMKVIGESHQVLCITHLPQIASQADYHYLIEKNVENMETTTRIRRLSYEDSVEELARMLGGVKITEAVLKNAAEMKDLAQQQKNTRLK</sequence>
<dbReference type="FunFam" id="3.40.50.300:FF:000356">
    <property type="entry name" value="DNA repair protein RecN"/>
    <property type="match status" value="1"/>
</dbReference>
<dbReference type="PIRSF" id="PIRSF003128">
    <property type="entry name" value="RecN"/>
    <property type="match status" value="1"/>
</dbReference>
<evidence type="ECO:0000256" key="7">
    <source>
        <dbReference type="ARBA" id="ARBA00023204"/>
    </source>
</evidence>
<dbReference type="EMBL" id="DWWV01000057">
    <property type="protein sequence ID" value="HJC10176.1"/>
    <property type="molecule type" value="Genomic_DNA"/>
</dbReference>
<feature type="coiled-coil region" evidence="10">
    <location>
        <begin position="321"/>
        <end position="369"/>
    </location>
</feature>
<comment type="caution">
    <text evidence="12">The sequence shown here is derived from an EMBL/GenBank/DDBJ whole genome shotgun (WGS) entry which is preliminary data.</text>
</comment>
<dbReference type="GO" id="GO:0009432">
    <property type="term" value="P:SOS response"/>
    <property type="evidence" value="ECO:0007669"/>
    <property type="project" value="TreeGrafter"/>
</dbReference>
<proteinExistence type="inferred from homology"/>
<reference evidence="12" key="1">
    <citation type="journal article" date="2021" name="PeerJ">
        <title>Extensive microbial diversity within the chicken gut microbiome revealed by metagenomics and culture.</title>
        <authorList>
            <person name="Gilroy R."/>
            <person name="Ravi A."/>
            <person name="Getino M."/>
            <person name="Pursley I."/>
            <person name="Horton D.L."/>
            <person name="Alikhan N.F."/>
            <person name="Baker D."/>
            <person name="Gharbi K."/>
            <person name="Hall N."/>
            <person name="Watson M."/>
            <person name="Adriaenssens E.M."/>
            <person name="Foster-Nyarko E."/>
            <person name="Jarju S."/>
            <person name="Secka A."/>
            <person name="Antonio M."/>
            <person name="Oren A."/>
            <person name="Chaudhuri R.R."/>
            <person name="La Ragione R."/>
            <person name="Hildebrand F."/>
            <person name="Pallen M.J."/>
        </authorList>
    </citation>
    <scope>NUCLEOTIDE SEQUENCE</scope>
    <source>
        <strain evidence="12">ChiSxjej6B18-287</strain>
    </source>
</reference>
<dbReference type="Proteomes" id="UP000823893">
    <property type="component" value="Unassembled WGS sequence"/>
</dbReference>
<dbReference type="PANTHER" id="PTHR11059:SF0">
    <property type="entry name" value="DNA REPAIR PROTEIN RECN"/>
    <property type="match status" value="1"/>
</dbReference>
<keyword evidence="4" id="KW-0547">Nucleotide-binding</keyword>
<keyword evidence="10" id="KW-0175">Coiled coil</keyword>
<keyword evidence="6" id="KW-0067">ATP-binding</keyword>
<evidence type="ECO:0000256" key="1">
    <source>
        <dbReference type="ARBA" id="ARBA00003618"/>
    </source>
</evidence>
<reference evidence="12" key="2">
    <citation type="submission" date="2021-04" db="EMBL/GenBank/DDBJ databases">
        <authorList>
            <person name="Gilroy R."/>
        </authorList>
    </citation>
    <scope>NUCLEOTIDE SEQUENCE</scope>
    <source>
        <strain evidence="12">ChiSxjej6B18-287</strain>
    </source>
</reference>
<protein>
    <recommendedName>
        <fullName evidence="3 9">DNA repair protein RecN</fullName>
    </recommendedName>
    <alternativeName>
        <fullName evidence="8 9">Recombination protein N</fullName>
    </alternativeName>
</protein>
<dbReference type="GO" id="GO:0006281">
    <property type="term" value="P:DNA repair"/>
    <property type="evidence" value="ECO:0007669"/>
    <property type="project" value="UniProtKB-KW"/>
</dbReference>
<dbReference type="PANTHER" id="PTHR11059">
    <property type="entry name" value="DNA REPAIR PROTEIN RECN"/>
    <property type="match status" value="1"/>
</dbReference>
<comment type="similarity">
    <text evidence="2 9">Belongs to the RecN family.</text>
</comment>
<evidence type="ECO:0000259" key="11">
    <source>
        <dbReference type="Pfam" id="PF02463"/>
    </source>
</evidence>
<feature type="domain" description="RecF/RecN/SMC N-terminal" evidence="11">
    <location>
        <begin position="4"/>
        <end position="506"/>
    </location>
</feature>
<evidence type="ECO:0000313" key="12">
    <source>
        <dbReference type="EMBL" id="HJC10176.1"/>
    </source>
</evidence>
<dbReference type="Gene3D" id="3.40.50.300">
    <property type="entry name" value="P-loop containing nucleotide triphosphate hydrolases"/>
    <property type="match status" value="2"/>
</dbReference>
<feature type="coiled-coil region" evidence="10">
    <location>
        <begin position="262"/>
        <end position="289"/>
    </location>
</feature>
<gene>
    <name evidence="12" type="primary">recN</name>
    <name evidence="12" type="ORF">H9935_05090</name>
</gene>
<keyword evidence="5 9" id="KW-0227">DNA damage</keyword>
<evidence type="ECO:0000256" key="4">
    <source>
        <dbReference type="ARBA" id="ARBA00022741"/>
    </source>
</evidence>
<evidence type="ECO:0000256" key="9">
    <source>
        <dbReference type="PIRNR" id="PIRNR003128"/>
    </source>
</evidence>
<dbReference type="InterPro" id="IPR003395">
    <property type="entry name" value="RecF/RecN/SMC_N"/>
</dbReference>
<dbReference type="GO" id="GO:0006310">
    <property type="term" value="P:DNA recombination"/>
    <property type="evidence" value="ECO:0007669"/>
    <property type="project" value="InterPro"/>
</dbReference>
<dbReference type="NCBIfam" id="TIGR00634">
    <property type="entry name" value="recN"/>
    <property type="match status" value="1"/>
</dbReference>
<dbReference type="SUPFAM" id="SSF52540">
    <property type="entry name" value="P-loop containing nucleoside triphosphate hydrolases"/>
    <property type="match status" value="1"/>
</dbReference>
<dbReference type="AlphaFoldDB" id="A0A9D2N3E4"/>
<dbReference type="GO" id="GO:0043590">
    <property type="term" value="C:bacterial nucleoid"/>
    <property type="evidence" value="ECO:0007669"/>
    <property type="project" value="TreeGrafter"/>
</dbReference>